<dbReference type="SUPFAM" id="SSF52540">
    <property type="entry name" value="P-loop containing nucleoside triphosphate hydrolases"/>
    <property type="match status" value="1"/>
</dbReference>
<gene>
    <name evidence="1" type="ORF">ATK06_0490</name>
</gene>
<dbReference type="Proteomes" id="UP000221653">
    <property type="component" value="Unassembled WGS sequence"/>
</dbReference>
<evidence type="ECO:0000313" key="1">
    <source>
        <dbReference type="EMBL" id="PFG27431.1"/>
    </source>
</evidence>
<dbReference type="Pfam" id="PF13177">
    <property type="entry name" value="DNA_pol3_delta2"/>
    <property type="match status" value="1"/>
</dbReference>
<comment type="caution">
    <text evidence="1">The sequence shown here is derived from an EMBL/GenBank/DDBJ whole genome shotgun (WGS) entry which is preliminary data.</text>
</comment>
<proteinExistence type="predicted"/>
<dbReference type="Gene3D" id="3.40.50.300">
    <property type="entry name" value="P-loop containing nucleotide triphosphate hydrolases"/>
    <property type="match status" value="1"/>
</dbReference>
<dbReference type="AlphaFoldDB" id="A0A2A9DM37"/>
<dbReference type="EMBL" id="PDJF01000001">
    <property type="protein sequence ID" value="PFG27431.1"/>
    <property type="molecule type" value="Genomic_DNA"/>
</dbReference>
<dbReference type="NCBIfam" id="NF005926">
    <property type="entry name" value="PRK07940.1"/>
    <property type="match status" value="1"/>
</dbReference>
<dbReference type="GO" id="GO:0006261">
    <property type="term" value="P:DNA-templated DNA replication"/>
    <property type="evidence" value="ECO:0007669"/>
    <property type="project" value="TreeGrafter"/>
</dbReference>
<protein>
    <submittedName>
        <fullName evidence="1">DNA polymerase-3 subunit delta</fullName>
    </submittedName>
</protein>
<keyword evidence="2" id="KW-1185">Reference proteome</keyword>
<dbReference type="PANTHER" id="PTHR11669">
    <property type="entry name" value="REPLICATION FACTOR C / DNA POLYMERASE III GAMMA-TAU SUBUNIT"/>
    <property type="match status" value="1"/>
</dbReference>
<dbReference type="STRING" id="1724.GCA_001044175_00726"/>
<reference evidence="1 2" key="1">
    <citation type="submission" date="2017-10" db="EMBL/GenBank/DDBJ databases">
        <title>Sequencing the genomes of 1000 actinobacteria strains.</title>
        <authorList>
            <person name="Klenk H.-P."/>
        </authorList>
    </citation>
    <scope>NUCLEOTIDE SEQUENCE [LARGE SCALE GENOMIC DNA]</scope>
    <source>
        <strain evidence="1 2">DSM 20688</strain>
    </source>
</reference>
<sequence>MGGVTHSTEPTRSVAERLADTPAVAATILRAAAAARRRIAGHATDADAYALAHSWVITGAPGSGRSEAAVAFAAALECTDPDEIGCGRCDACRGVFEGAHTDVEFVRPQGLVIPVKYVTEVLLPAAHTLPTVGKWRVVIIDNADRLNKESANALLKTVEEPPARTIILFCAPSTDPLDFIVTLRSRCRHLYVPSPSAREVARILVAEEGASEQDAQLAAHASLRHIGRARRLVTSPEMQRRRAQVLNVAELIAHREQGFQAMGALVKSVDKEVDDTWAEADAAEVAALERSLGVGARGKGAQKAVRGAAGQVKDLEKEIKRRATRRRRDLLDLSLVDLAGLYRDALLLAIGSDVAPIHPDFAPLAAELAENVGETGLLACLDAIQICRQQISVNVNPTIATDALVGRLRMAYRVN</sequence>
<dbReference type="InterPro" id="IPR027417">
    <property type="entry name" value="P-loop_NTPase"/>
</dbReference>
<name>A0A2A9DM37_9CORY</name>
<evidence type="ECO:0000313" key="2">
    <source>
        <dbReference type="Proteomes" id="UP000221653"/>
    </source>
</evidence>
<organism evidence="1 2">
    <name type="scientific">Corynebacterium renale</name>
    <dbReference type="NCBI Taxonomy" id="1724"/>
    <lineage>
        <taxon>Bacteria</taxon>
        <taxon>Bacillati</taxon>
        <taxon>Actinomycetota</taxon>
        <taxon>Actinomycetes</taxon>
        <taxon>Mycobacteriales</taxon>
        <taxon>Corynebacteriaceae</taxon>
        <taxon>Corynebacterium</taxon>
    </lineage>
</organism>
<accession>A0A2A9DM37</accession>
<dbReference type="PANTHER" id="PTHR11669:SF8">
    <property type="entry name" value="DNA POLYMERASE III SUBUNIT DELTA"/>
    <property type="match status" value="1"/>
</dbReference>
<dbReference type="InterPro" id="IPR050238">
    <property type="entry name" value="DNA_Rep/Repair_Clamp_Loader"/>
</dbReference>